<dbReference type="OrthoDB" id="9802426at2"/>
<evidence type="ECO:0000313" key="11">
    <source>
        <dbReference type="Proteomes" id="UP000290849"/>
    </source>
</evidence>
<dbReference type="SUPFAM" id="SSF52172">
    <property type="entry name" value="CheY-like"/>
    <property type="match status" value="1"/>
</dbReference>
<dbReference type="InterPro" id="IPR011006">
    <property type="entry name" value="CheY-like_superfamily"/>
</dbReference>
<dbReference type="SMART" id="SM00862">
    <property type="entry name" value="Trans_reg_C"/>
    <property type="match status" value="1"/>
</dbReference>
<evidence type="ECO:0000259" key="8">
    <source>
        <dbReference type="PROSITE" id="PS50110"/>
    </source>
</evidence>
<evidence type="ECO:0000256" key="6">
    <source>
        <dbReference type="PROSITE-ProRule" id="PRU00169"/>
    </source>
</evidence>
<dbReference type="Proteomes" id="UP000290849">
    <property type="component" value="Unassembled WGS sequence"/>
</dbReference>
<dbReference type="CDD" id="cd00383">
    <property type="entry name" value="trans_reg_C"/>
    <property type="match status" value="1"/>
</dbReference>
<dbReference type="GO" id="GO:0000156">
    <property type="term" value="F:phosphorelay response regulator activity"/>
    <property type="evidence" value="ECO:0007669"/>
    <property type="project" value="TreeGrafter"/>
</dbReference>
<dbReference type="GO" id="GO:0006355">
    <property type="term" value="P:regulation of DNA-templated transcription"/>
    <property type="evidence" value="ECO:0007669"/>
    <property type="project" value="InterPro"/>
</dbReference>
<dbReference type="InterPro" id="IPR036388">
    <property type="entry name" value="WH-like_DNA-bd_sf"/>
</dbReference>
<dbReference type="Gene3D" id="6.10.250.690">
    <property type="match status" value="1"/>
</dbReference>
<dbReference type="Gene3D" id="3.40.50.2300">
    <property type="match status" value="1"/>
</dbReference>
<dbReference type="PANTHER" id="PTHR48111:SF67">
    <property type="entry name" value="TRANSCRIPTIONAL REGULATORY PROTEIN TCTD"/>
    <property type="match status" value="1"/>
</dbReference>
<dbReference type="SMART" id="SM00448">
    <property type="entry name" value="REC"/>
    <property type="match status" value="1"/>
</dbReference>
<dbReference type="Gene3D" id="1.10.10.10">
    <property type="entry name" value="Winged helix-like DNA-binding domain superfamily/Winged helix DNA-binding domain"/>
    <property type="match status" value="1"/>
</dbReference>
<evidence type="ECO:0000256" key="3">
    <source>
        <dbReference type="ARBA" id="ARBA00023015"/>
    </source>
</evidence>
<evidence type="ECO:0000259" key="9">
    <source>
        <dbReference type="PROSITE" id="PS51755"/>
    </source>
</evidence>
<feature type="domain" description="Response regulatory" evidence="8">
    <location>
        <begin position="2"/>
        <end position="116"/>
    </location>
</feature>
<feature type="DNA-binding region" description="OmpR/PhoB-type" evidence="7">
    <location>
        <begin position="124"/>
        <end position="219"/>
    </location>
</feature>
<dbReference type="InterPro" id="IPR001867">
    <property type="entry name" value="OmpR/PhoB-type_DNA-bd"/>
</dbReference>
<dbReference type="FunFam" id="3.40.50.2300:FF:000002">
    <property type="entry name" value="DNA-binding response regulator PhoP"/>
    <property type="match status" value="1"/>
</dbReference>
<dbReference type="EMBL" id="PYAL01000008">
    <property type="protein sequence ID" value="RXN84569.1"/>
    <property type="molecule type" value="Genomic_DNA"/>
</dbReference>
<dbReference type="Pfam" id="PF00072">
    <property type="entry name" value="Response_reg"/>
    <property type="match status" value="1"/>
</dbReference>
<dbReference type="PROSITE" id="PS50110">
    <property type="entry name" value="RESPONSE_REGULATORY"/>
    <property type="match status" value="1"/>
</dbReference>
<feature type="modified residue" description="4-aspartylphosphate" evidence="6">
    <location>
        <position position="51"/>
    </location>
</feature>
<keyword evidence="1 6" id="KW-0597">Phosphoprotein</keyword>
<evidence type="ECO:0000256" key="7">
    <source>
        <dbReference type="PROSITE-ProRule" id="PRU01091"/>
    </source>
</evidence>
<comment type="caution">
    <text evidence="10">The sequence shown here is derived from an EMBL/GenBank/DDBJ whole genome shotgun (WGS) entry which is preliminary data.</text>
</comment>
<reference evidence="10 11" key="1">
    <citation type="journal article" date="2017" name="Int. J. Syst. Evol. Microbiol.">
        <title>Achromobacter aloeverae sp. nov., isolated from the root of Aloe vera (L.) Burm.f.</title>
        <authorList>
            <person name="Kuncharoen N."/>
            <person name="Muramatsu Y."/>
            <person name="Shibata C."/>
            <person name="Kamakura Y."/>
            <person name="Nakagawa Y."/>
            <person name="Tanasupawat S."/>
        </authorList>
    </citation>
    <scope>NUCLEOTIDE SEQUENCE [LARGE SCALE GENOMIC DNA]</scope>
    <source>
        <strain evidence="10 11">AVA-1</strain>
    </source>
</reference>
<dbReference type="PROSITE" id="PS51755">
    <property type="entry name" value="OMPR_PHOB"/>
    <property type="match status" value="1"/>
</dbReference>
<keyword evidence="5" id="KW-0804">Transcription</keyword>
<dbReference type="GO" id="GO:0032993">
    <property type="term" value="C:protein-DNA complex"/>
    <property type="evidence" value="ECO:0007669"/>
    <property type="project" value="TreeGrafter"/>
</dbReference>
<evidence type="ECO:0000256" key="2">
    <source>
        <dbReference type="ARBA" id="ARBA00023012"/>
    </source>
</evidence>
<dbReference type="InterPro" id="IPR039420">
    <property type="entry name" value="WalR-like"/>
</dbReference>
<dbReference type="AlphaFoldDB" id="A0A4Q1HFD9"/>
<dbReference type="PANTHER" id="PTHR48111">
    <property type="entry name" value="REGULATOR OF RPOS"/>
    <property type="match status" value="1"/>
</dbReference>
<dbReference type="GO" id="GO:0000976">
    <property type="term" value="F:transcription cis-regulatory region binding"/>
    <property type="evidence" value="ECO:0007669"/>
    <property type="project" value="TreeGrafter"/>
</dbReference>
<accession>A0A4Q1HFD9</accession>
<dbReference type="InterPro" id="IPR001789">
    <property type="entry name" value="Sig_transdc_resp-reg_receiver"/>
</dbReference>
<name>A0A4Q1HFD9_9BURK</name>
<gene>
    <name evidence="10" type="ORF">C7R54_24680</name>
</gene>
<protein>
    <submittedName>
        <fullName evidence="10">DNA-binding response regulator</fullName>
    </submittedName>
</protein>
<evidence type="ECO:0000313" key="10">
    <source>
        <dbReference type="EMBL" id="RXN84569.1"/>
    </source>
</evidence>
<organism evidence="10 11">
    <name type="scientific">Achromobacter aloeverae</name>
    <dbReference type="NCBI Taxonomy" id="1750518"/>
    <lineage>
        <taxon>Bacteria</taxon>
        <taxon>Pseudomonadati</taxon>
        <taxon>Pseudomonadota</taxon>
        <taxon>Betaproteobacteria</taxon>
        <taxon>Burkholderiales</taxon>
        <taxon>Alcaligenaceae</taxon>
        <taxon>Achromobacter</taxon>
    </lineage>
</organism>
<evidence type="ECO:0000256" key="5">
    <source>
        <dbReference type="ARBA" id="ARBA00023163"/>
    </source>
</evidence>
<evidence type="ECO:0000256" key="1">
    <source>
        <dbReference type="ARBA" id="ARBA00022553"/>
    </source>
</evidence>
<keyword evidence="3" id="KW-0805">Transcription regulation</keyword>
<dbReference type="RefSeq" id="WP_129153404.1">
    <property type="nucleotide sequence ID" value="NZ_JBHSDO010000018.1"/>
</dbReference>
<proteinExistence type="predicted"/>
<dbReference type="GO" id="GO:0005829">
    <property type="term" value="C:cytosol"/>
    <property type="evidence" value="ECO:0007669"/>
    <property type="project" value="TreeGrafter"/>
</dbReference>
<sequence>MRILLVEDNLDLGDAVESKLRNAGHSVQWVRDGETALQWARHETWDALVLDIMLPGKSGFDVIRELRGNGLEAPVLVVTARSEIEDKIDMLDLGADDYLVKPFDLRELEARLRALMRRPAGRTTSLATYGNLALDLAGRTALMNGMPLDLGRREFRLLEILLSRQGSTVAKERLMSQLFDLDDVSLNALELLISRLRKKLAASSVDIVTVRGVGYQARISESVAT</sequence>
<keyword evidence="2" id="KW-0902">Two-component regulatory system</keyword>
<feature type="domain" description="OmpR/PhoB-type" evidence="9">
    <location>
        <begin position="124"/>
        <end position="219"/>
    </location>
</feature>
<dbReference type="Pfam" id="PF00486">
    <property type="entry name" value="Trans_reg_C"/>
    <property type="match status" value="1"/>
</dbReference>
<evidence type="ECO:0000256" key="4">
    <source>
        <dbReference type="ARBA" id="ARBA00023125"/>
    </source>
</evidence>
<keyword evidence="11" id="KW-1185">Reference proteome</keyword>
<keyword evidence="4 7" id="KW-0238">DNA-binding</keyword>